<protein>
    <submittedName>
        <fullName evidence="8">TPR_REGION domain-containing protein</fullName>
    </submittedName>
</protein>
<organism evidence="8">
    <name type="scientific">Gongylonema pulchrum</name>
    <dbReference type="NCBI Taxonomy" id="637853"/>
    <lineage>
        <taxon>Eukaryota</taxon>
        <taxon>Metazoa</taxon>
        <taxon>Ecdysozoa</taxon>
        <taxon>Nematoda</taxon>
        <taxon>Chromadorea</taxon>
        <taxon>Rhabditida</taxon>
        <taxon>Spirurina</taxon>
        <taxon>Spiruromorpha</taxon>
        <taxon>Spiruroidea</taxon>
        <taxon>Gongylonematidae</taxon>
        <taxon>Gongylonema</taxon>
    </lineage>
</organism>
<dbReference type="Pfam" id="PF25068">
    <property type="entry name" value="ARM_TT21_4th"/>
    <property type="match status" value="1"/>
</dbReference>
<dbReference type="AlphaFoldDB" id="A0A183EKW7"/>
<dbReference type="GO" id="GO:0035721">
    <property type="term" value="P:intraciliary retrograde transport"/>
    <property type="evidence" value="ECO:0007669"/>
    <property type="project" value="TreeGrafter"/>
</dbReference>
<proteinExistence type="inferred from homology"/>
<dbReference type="InterPro" id="IPR056836">
    <property type="entry name" value="ARM_TT21_4th"/>
</dbReference>
<evidence type="ECO:0000313" key="6">
    <source>
        <dbReference type="EMBL" id="VDN38597.1"/>
    </source>
</evidence>
<dbReference type="EMBL" id="UYRT01093022">
    <property type="protein sequence ID" value="VDN38597.1"/>
    <property type="molecule type" value="Genomic_DNA"/>
</dbReference>
<dbReference type="Gene3D" id="1.25.40.10">
    <property type="entry name" value="Tetratricopeptide repeat domain"/>
    <property type="match status" value="1"/>
</dbReference>
<evidence type="ECO:0000313" key="7">
    <source>
        <dbReference type="Proteomes" id="UP000271098"/>
    </source>
</evidence>
<dbReference type="InterPro" id="IPR040364">
    <property type="entry name" value="TTC21A/TTC21B"/>
</dbReference>
<keyword evidence="7" id="KW-1185">Reference proteome</keyword>
<accession>A0A183EKW7</accession>
<dbReference type="PANTHER" id="PTHR14699">
    <property type="entry name" value="STI2 PROTEIN-RELATED"/>
    <property type="match status" value="1"/>
</dbReference>
<evidence type="ECO:0000313" key="8">
    <source>
        <dbReference type="WBParaSite" id="GPUH_0002163501-mRNA-1"/>
    </source>
</evidence>
<dbReference type="OrthoDB" id="10259630at2759"/>
<dbReference type="PROSITE" id="PS50005">
    <property type="entry name" value="TPR"/>
    <property type="match status" value="1"/>
</dbReference>
<sequence length="131" mass="14953">MRNHVSYWSLLSKLHFENGNWQEASLDLSRAREIQMRVIAKSPSEVTNLVEEKKLAAKICCQLAELHWNRRDANKAIEMYKEAISLNNTDINTMTSLANLYLSLGKLDACNTQCQLILNIDRNNDDATLVS</sequence>
<dbReference type="WBParaSite" id="GPUH_0002163501-mRNA-1">
    <property type="protein sequence ID" value="GPUH_0002163501-mRNA-1"/>
    <property type="gene ID" value="GPUH_0002163501"/>
</dbReference>
<evidence type="ECO:0000256" key="1">
    <source>
        <dbReference type="ARBA" id="ARBA00010935"/>
    </source>
</evidence>
<dbReference type="SUPFAM" id="SSF48452">
    <property type="entry name" value="TPR-like"/>
    <property type="match status" value="1"/>
</dbReference>
<evidence type="ECO:0000259" key="5">
    <source>
        <dbReference type="Pfam" id="PF25068"/>
    </source>
</evidence>
<evidence type="ECO:0000256" key="3">
    <source>
        <dbReference type="ARBA" id="ARBA00022803"/>
    </source>
</evidence>
<dbReference type="GO" id="GO:0061512">
    <property type="term" value="P:protein localization to cilium"/>
    <property type="evidence" value="ECO:0007669"/>
    <property type="project" value="TreeGrafter"/>
</dbReference>
<dbReference type="PANTHER" id="PTHR14699:SF0">
    <property type="entry name" value="TETRATRICOPEPTIDE REPEAT PROTEIN 21 HOMOLOG"/>
    <property type="match status" value="1"/>
</dbReference>
<reference evidence="6 7" key="2">
    <citation type="submission" date="2018-11" db="EMBL/GenBank/DDBJ databases">
        <authorList>
            <consortium name="Pathogen Informatics"/>
        </authorList>
    </citation>
    <scope>NUCLEOTIDE SEQUENCE [LARGE SCALE GENOMIC DNA]</scope>
</reference>
<gene>
    <name evidence="6" type="ORF">GPUH_LOCUS21608</name>
</gene>
<keyword evidence="2" id="KW-0677">Repeat</keyword>
<keyword evidence="3 4" id="KW-0802">TPR repeat</keyword>
<dbReference type="Proteomes" id="UP000271098">
    <property type="component" value="Unassembled WGS sequence"/>
</dbReference>
<name>A0A183EKW7_9BILA</name>
<reference evidence="8" key="1">
    <citation type="submission" date="2016-06" db="UniProtKB">
        <authorList>
            <consortium name="WormBaseParasite"/>
        </authorList>
    </citation>
    <scope>IDENTIFICATION</scope>
</reference>
<evidence type="ECO:0000256" key="2">
    <source>
        <dbReference type="ARBA" id="ARBA00022737"/>
    </source>
</evidence>
<evidence type="ECO:0000256" key="4">
    <source>
        <dbReference type="PROSITE-ProRule" id="PRU00339"/>
    </source>
</evidence>
<comment type="similarity">
    <text evidence="1">Belongs to the TTC21 family.</text>
</comment>
<dbReference type="SMART" id="SM00028">
    <property type="entry name" value="TPR"/>
    <property type="match status" value="3"/>
</dbReference>
<feature type="repeat" description="TPR" evidence="4">
    <location>
        <begin position="57"/>
        <end position="90"/>
    </location>
</feature>
<dbReference type="GO" id="GO:0030991">
    <property type="term" value="C:intraciliary transport particle A"/>
    <property type="evidence" value="ECO:0007669"/>
    <property type="project" value="TreeGrafter"/>
</dbReference>
<dbReference type="InterPro" id="IPR019734">
    <property type="entry name" value="TPR_rpt"/>
</dbReference>
<dbReference type="InterPro" id="IPR011990">
    <property type="entry name" value="TPR-like_helical_dom_sf"/>
</dbReference>
<feature type="domain" description="Tetratricopeptide repeat protein 21A/21B fourth ARM" evidence="5">
    <location>
        <begin position="1"/>
        <end position="84"/>
    </location>
</feature>
<dbReference type="GO" id="GO:0005929">
    <property type="term" value="C:cilium"/>
    <property type="evidence" value="ECO:0007669"/>
    <property type="project" value="GOC"/>
</dbReference>